<dbReference type="AlphaFoldDB" id="E6PSC5"/>
<evidence type="ECO:0000259" key="5">
    <source>
        <dbReference type="Pfam" id="PF01923"/>
    </source>
</evidence>
<feature type="domain" description="Cobalamin adenosyltransferase-like" evidence="5">
    <location>
        <begin position="61"/>
        <end position="219"/>
    </location>
</feature>
<dbReference type="EC" id="2.5.1.17" evidence="6"/>
<dbReference type="NCBIfam" id="TIGR00636">
    <property type="entry name" value="PduO_Nterm"/>
    <property type="match status" value="1"/>
</dbReference>
<evidence type="ECO:0000256" key="2">
    <source>
        <dbReference type="ARBA" id="ARBA00022741"/>
    </source>
</evidence>
<feature type="region of interest" description="Disordered" evidence="4">
    <location>
        <begin position="32"/>
        <end position="76"/>
    </location>
</feature>
<dbReference type="PANTHER" id="PTHR12213:SF0">
    <property type="entry name" value="CORRINOID ADENOSYLTRANSFERASE MMAB"/>
    <property type="match status" value="1"/>
</dbReference>
<reference evidence="6" key="1">
    <citation type="submission" date="2009-10" db="EMBL/GenBank/DDBJ databases">
        <title>Diversity of trophic interactions inside an arsenic-rich microbial ecosystem.</title>
        <authorList>
            <person name="Bertin P.N."/>
            <person name="Heinrich-Salmeron A."/>
            <person name="Pelletier E."/>
            <person name="Goulhen-Chollet F."/>
            <person name="Arsene-Ploetze F."/>
            <person name="Gallien S."/>
            <person name="Calteau A."/>
            <person name="Vallenet D."/>
            <person name="Casiot C."/>
            <person name="Chane-Woon-Ming B."/>
            <person name="Giloteaux L."/>
            <person name="Barakat M."/>
            <person name="Bonnefoy V."/>
            <person name="Bruneel O."/>
            <person name="Chandler M."/>
            <person name="Cleiss J."/>
            <person name="Duran R."/>
            <person name="Elbaz-Poulichet F."/>
            <person name="Fonknechten N."/>
            <person name="Lauga B."/>
            <person name="Mornico D."/>
            <person name="Ortet P."/>
            <person name="Schaeffer C."/>
            <person name="Siguier P."/>
            <person name="Alexander Thil Smith A."/>
            <person name="Van Dorsselaer A."/>
            <person name="Weissenbach J."/>
            <person name="Medigue C."/>
            <person name="Le Paslier D."/>
        </authorList>
    </citation>
    <scope>NUCLEOTIDE SEQUENCE</scope>
</reference>
<dbReference type="SUPFAM" id="SSF89028">
    <property type="entry name" value="Cobalamin adenosyltransferase-like"/>
    <property type="match status" value="1"/>
</dbReference>
<gene>
    <name evidence="6" type="ORF">CARN2_3308</name>
</gene>
<feature type="compositionally biased region" description="Polar residues" evidence="4">
    <location>
        <begin position="49"/>
        <end position="71"/>
    </location>
</feature>
<organism evidence="6">
    <name type="scientific">mine drainage metagenome</name>
    <dbReference type="NCBI Taxonomy" id="410659"/>
    <lineage>
        <taxon>unclassified sequences</taxon>
        <taxon>metagenomes</taxon>
        <taxon>ecological metagenomes</taxon>
    </lineage>
</organism>
<dbReference type="InterPro" id="IPR029499">
    <property type="entry name" value="PduO-typ"/>
</dbReference>
<protein>
    <submittedName>
        <fullName evidence="6">Putative Cob(I)yrinic acid a,c-diamide adenosyltransferase (Modular protein)</fullName>
        <ecNumber evidence="6">2.5.1.17</ecNumber>
    </submittedName>
</protein>
<evidence type="ECO:0000256" key="1">
    <source>
        <dbReference type="ARBA" id="ARBA00022679"/>
    </source>
</evidence>
<proteinExistence type="predicted"/>
<dbReference type="GO" id="GO:0070403">
    <property type="term" value="F:NAD+ binding"/>
    <property type="evidence" value="ECO:0007669"/>
    <property type="project" value="InterPro"/>
</dbReference>
<dbReference type="InterPro" id="IPR036451">
    <property type="entry name" value="CblAdoTrfase-like_sf"/>
</dbReference>
<evidence type="ECO:0000313" key="6">
    <source>
        <dbReference type="EMBL" id="CBH97832.1"/>
    </source>
</evidence>
<sequence>MSNGMAQVCALAGMEVSLIDVSGAALERAPPTIEKNPFNAKRPKRRSTVENSDMSHRLSQITTKTGDTGETSLAGGTRVGKNSPYVCALGAVDEVNSMLGLLMSKVVDPDIQRVIATVQNDLFDLGAELCQPGKLVLSSESVDYVGQEIERFNAGLPPLAEFLLPGGSEPAAICHIARTTCGSAERAIVSLEQIDPIASSARVPYLNRLSDLLFVLAQVLNRHAGVAEVYWPSTAGRTTRVGST</sequence>
<dbReference type="GO" id="GO:0006631">
    <property type="term" value="P:fatty acid metabolic process"/>
    <property type="evidence" value="ECO:0007669"/>
    <property type="project" value="InterPro"/>
</dbReference>
<dbReference type="Gene3D" id="3.40.50.720">
    <property type="entry name" value="NAD(P)-binding Rossmann-like Domain"/>
    <property type="match status" value="1"/>
</dbReference>
<keyword evidence="2" id="KW-0547">Nucleotide-binding</keyword>
<dbReference type="GO" id="GO:0005524">
    <property type="term" value="F:ATP binding"/>
    <property type="evidence" value="ECO:0007669"/>
    <property type="project" value="UniProtKB-KW"/>
</dbReference>
<dbReference type="Pfam" id="PF01923">
    <property type="entry name" value="Cob_adeno_trans"/>
    <property type="match status" value="1"/>
</dbReference>
<keyword evidence="1 6" id="KW-0808">Transferase</keyword>
<evidence type="ECO:0000256" key="3">
    <source>
        <dbReference type="ARBA" id="ARBA00022840"/>
    </source>
</evidence>
<comment type="caution">
    <text evidence="6">The sequence shown here is derived from an EMBL/GenBank/DDBJ whole genome shotgun (WGS) entry which is preliminary data.</text>
</comment>
<keyword evidence="3" id="KW-0067">ATP-binding</keyword>
<accession>E6PSC5</accession>
<dbReference type="PANTHER" id="PTHR12213">
    <property type="entry name" value="CORRINOID ADENOSYLTRANSFERASE"/>
    <property type="match status" value="1"/>
</dbReference>
<dbReference type="Gene3D" id="1.20.1200.10">
    <property type="entry name" value="Cobalamin adenosyltransferase-like"/>
    <property type="match status" value="1"/>
</dbReference>
<dbReference type="EMBL" id="CABM01000048">
    <property type="protein sequence ID" value="CBH97832.1"/>
    <property type="molecule type" value="Genomic_DNA"/>
</dbReference>
<name>E6PSC5_9ZZZZ</name>
<evidence type="ECO:0000256" key="4">
    <source>
        <dbReference type="SAM" id="MobiDB-lite"/>
    </source>
</evidence>
<dbReference type="InterPro" id="IPR016030">
    <property type="entry name" value="CblAdoTrfase-like"/>
</dbReference>
<dbReference type="GO" id="GO:0008817">
    <property type="term" value="F:corrinoid adenosyltransferase activity"/>
    <property type="evidence" value="ECO:0007669"/>
    <property type="project" value="UniProtKB-EC"/>
</dbReference>